<dbReference type="GO" id="GO:0030424">
    <property type="term" value="C:axon"/>
    <property type="evidence" value="ECO:0007669"/>
    <property type="project" value="TreeGrafter"/>
</dbReference>
<dbReference type="GO" id="GO:0050808">
    <property type="term" value="P:synapse organization"/>
    <property type="evidence" value="ECO:0007669"/>
    <property type="project" value="TreeGrafter"/>
</dbReference>
<dbReference type="SUPFAM" id="SSF48726">
    <property type="entry name" value="Immunoglobulin"/>
    <property type="match status" value="2"/>
</dbReference>
<reference evidence="4" key="1">
    <citation type="submission" date="2021-03" db="EMBL/GenBank/DDBJ databases">
        <authorList>
            <person name="Bekaert M."/>
        </authorList>
    </citation>
    <scope>NUCLEOTIDE SEQUENCE</scope>
</reference>
<dbReference type="InterPro" id="IPR007110">
    <property type="entry name" value="Ig-like_dom"/>
</dbReference>
<dbReference type="Proteomes" id="UP000683360">
    <property type="component" value="Unassembled WGS sequence"/>
</dbReference>
<name>A0A8S3TRM4_MYTED</name>
<evidence type="ECO:0000313" key="5">
    <source>
        <dbReference type="Proteomes" id="UP000683360"/>
    </source>
</evidence>
<dbReference type="GO" id="GO:0007156">
    <property type="term" value="P:homophilic cell adhesion via plasma membrane adhesion molecules"/>
    <property type="evidence" value="ECO:0007669"/>
    <property type="project" value="TreeGrafter"/>
</dbReference>
<evidence type="ECO:0000256" key="2">
    <source>
        <dbReference type="ARBA" id="ARBA00023157"/>
    </source>
</evidence>
<keyword evidence="5" id="KW-1185">Reference proteome</keyword>
<dbReference type="GO" id="GO:0005886">
    <property type="term" value="C:plasma membrane"/>
    <property type="evidence" value="ECO:0007669"/>
    <property type="project" value="TreeGrafter"/>
</dbReference>
<dbReference type="Pfam" id="PF13927">
    <property type="entry name" value="Ig_3"/>
    <property type="match status" value="1"/>
</dbReference>
<dbReference type="PANTHER" id="PTHR45080">
    <property type="entry name" value="CONTACTIN 5"/>
    <property type="match status" value="1"/>
</dbReference>
<dbReference type="EMBL" id="CAJPWZ010002182">
    <property type="protein sequence ID" value="CAG2232403.1"/>
    <property type="molecule type" value="Genomic_DNA"/>
</dbReference>
<comment type="caution">
    <text evidence="4">The sequence shown here is derived from an EMBL/GenBank/DDBJ whole genome shotgun (WGS) entry which is preliminary data.</text>
</comment>
<gene>
    <name evidence="4" type="ORF">MEDL_45149</name>
</gene>
<dbReference type="CDD" id="cd00096">
    <property type="entry name" value="Ig"/>
    <property type="match status" value="1"/>
</dbReference>
<dbReference type="GO" id="GO:0008046">
    <property type="term" value="F:axon guidance receptor activity"/>
    <property type="evidence" value="ECO:0007669"/>
    <property type="project" value="TreeGrafter"/>
</dbReference>
<dbReference type="PROSITE" id="PS50835">
    <property type="entry name" value="IG_LIKE"/>
    <property type="match status" value="2"/>
</dbReference>
<evidence type="ECO:0000259" key="3">
    <source>
        <dbReference type="PROSITE" id="PS50835"/>
    </source>
</evidence>
<keyword evidence="2" id="KW-1015">Disulfide bond</keyword>
<keyword evidence="1" id="KW-0732">Signal</keyword>
<dbReference type="PANTHER" id="PTHR45080:SF8">
    <property type="entry name" value="IG-LIKE DOMAIN-CONTAINING PROTEIN"/>
    <property type="match status" value="1"/>
</dbReference>
<feature type="domain" description="Ig-like" evidence="3">
    <location>
        <begin position="76"/>
        <end position="170"/>
    </location>
</feature>
<accession>A0A8S3TRM4</accession>
<dbReference type="GO" id="GO:0043025">
    <property type="term" value="C:neuronal cell body"/>
    <property type="evidence" value="ECO:0007669"/>
    <property type="project" value="TreeGrafter"/>
</dbReference>
<sequence>MPIPSKACILEKSVNGFITTISPGTIGTQGSTPSNPSLIIVVPTNSDSGNYVCFAINDIGQRGSLSTELKVSGDLPSVSIGTRLHESDFGSSYTIECKVIAHPAHTTVYWQHNYNGIIRTIKNDTLGVSGIFIDNPSLTIDFITTSDSGKYTCIAENVVGVGKSQEVDLKVNGGPPVVDVASTRYSVKPGDDITMSCFVMSIPLHTNVYWVKTVLEPMLF</sequence>
<dbReference type="InterPro" id="IPR036179">
    <property type="entry name" value="Ig-like_dom_sf"/>
</dbReference>
<proteinExistence type="predicted"/>
<dbReference type="Gene3D" id="2.60.40.10">
    <property type="entry name" value="Immunoglobulins"/>
    <property type="match status" value="2"/>
</dbReference>
<dbReference type="InterPro" id="IPR013783">
    <property type="entry name" value="Ig-like_fold"/>
</dbReference>
<feature type="domain" description="Ig-like" evidence="3">
    <location>
        <begin position="175"/>
        <end position="212"/>
    </location>
</feature>
<dbReference type="AlphaFoldDB" id="A0A8S3TRM4"/>
<organism evidence="4 5">
    <name type="scientific">Mytilus edulis</name>
    <name type="common">Blue mussel</name>
    <dbReference type="NCBI Taxonomy" id="6550"/>
    <lineage>
        <taxon>Eukaryota</taxon>
        <taxon>Metazoa</taxon>
        <taxon>Spiralia</taxon>
        <taxon>Lophotrochozoa</taxon>
        <taxon>Mollusca</taxon>
        <taxon>Bivalvia</taxon>
        <taxon>Autobranchia</taxon>
        <taxon>Pteriomorphia</taxon>
        <taxon>Mytilida</taxon>
        <taxon>Mytiloidea</taxon>
        <taxon>Mytilidae</taxon>
        <taxon>Mytilinae</taxon>
        <taxon>Mytilus</taxon>
    </lineage>
</organism>
<evidence type="ECO:0000256" key="1">
    <source>
        <dbReference type="ARBA" id="ARBA00022729"/>
    </source>
</evidence>
<dbReference type="InterPro" id="IPR003599">
    <property type="entry name" value="Ig_sub"/>
</dbReference>
<protein>
    <submittedName>
        <fullName evidence="4">HMCN</fullName>
    </submittedName>
</protein>
<evidence type="ECO:0000313" key="4">
    <source>
        <dbReference type="EMBL" id="CAG2232403.1"/>
    </source>
</evidence>
<dbReference type="OrthoDB" id="6150053at2759"/>
<dbReference type="InterPro" id="IPR050958">
    <property type="entry name" value="Cell_Adh-Cytoskel_Orgn"/>
</dbReference>
<dbReference type="SMART" id="SM00409">
    <property type="entry name" value="IG"/>
    <property type="match status" value="1"/>
</dbReference>